<comment type="similarity">
    <text evidence="3 4">In the C-terminal section; belongs to the PPC synthetase family.</text>
</comment>
<comment type="catalytic activity">
    <reaction evidence="3 4">
        <text>N-[(R)-4-phosphopantothenoyl]-L-cysteine + H(+) = (R)-4'-phosphopantetheine + CO2</text>
        <dbReference type="Rhea" id="RHEA:16793"/>
        <dbReference type="ChEBI" id="CHEBI:15378"/>
        <dbReference type="ChEBI" id="CHEBI:16526"/>
        <dbReference type="ChEBI" id="CHEBI:59458"/>
        <dbReference type="ChEBI" id="CHEBI:61723"/>
        <dbReference type="EC" id="4.1.1.36"/>
    </reaction>
</comment>
<keyword evidence="3" id="KW-0460">Magnesium</keyword>
<feature type="binding site" evidence="3">
    <location>
        <begin position="311"/>
        <end position="314"/>
    </location>
    <ligand>
        <name>CTP</name>
        <dbReference type="ChEBI" id="CHEBI:37563"/>
    </ligand>
</feature>
<dbReference type="InterPro" id="IPR036551">
    <property type="entry name" value="Flavin_trans-like"/>
</dbReference>
<keyword evidence="3 4" id="KW-0285">Flavoprotein</keyword>
<dbReference type="Gene3D" id="3.40.50.1950">
    <property type="entry name" value="Flavin prenyltransferase-like"/>
    <property type="match status" value="1"/>
</dbReference>
<dbReference type="InterPro" id="IPR007085">
    <property type="entry name" value="DNA/pantothenate-metab_flavo_C"/>
</dbReference>
<dbReference type="GO" id="GO:0015937">
    <property type="term" value="P:coenzyme A biosynthetic process"/>
    <property type="evidence" value="ECO:0007669"/>
    <property type="project" value="UniProtKB-UniRule"/>
</dbReference>
<feature type="binding site" evidence="3">
    <location>
        <position position="330"/>
    </location>
    <ligand>
        <name>CTP</name>
        <dbReference type="ChEBI" id="CHEBI:37563"/>
    </ligand>
</feature>
<dbReference type="Gene3D" id="3.40.50.10300">
    <property type="entry name" value="CoaB-like"/>
    <property type="match status" value="1"/>
</dbReference>
<feature type="binding site" evidence="3">
    <location>
        <position position="294"/>
    </location>
    <ligand>
        <name>CTP</name>
        <dbReference type="ChEBI" id="CHEBI:37563"/>
    </ligand>
</feature>
<dbReference type="GO" id="GO:0004633">
    <property type="term" value="F:phosphopantothenoylcysteine decarboxylase activity"/>
    <property type="evidence" value="ECO:0007669"/>
    <property type="project" value="UniProtKB-UniRule"/>
</dbReference>
<evidence type="ECO:0000256" key="2">
    <source>
        <dbReference type="ARBA" id="ARBA00023239"/>
    </source>
</evidence>
<comment type="catalytic activity">
    <reaction evidence="3 4">
        <text>(R)-4'-phosphopantothenate + L-cysteine + CTP = N-[(R)-4-phosphopantothenoyl]-L-cysteine + CMP + diphosphate + H(+)</text>
        <dbReference type="Rhea" id="RHEA:19397"/>
        <dbReference type="ChEBI" id="CHEBI:10986"/>
        <dbReference type="ChEBI" id="CHEBI:15378"/>
        <dbReference type="ChEBI" id="CHEBI:33019"/>
        <dbReference type="ChEBI" id="CHEBI:35235"/>
        <dbReference type="ChEBI" id="CHEBI:37563"/>
        <dbReference type="ChEBI" id="CHEBI:59458"/>
        <dbReference type="ChEBI" id="CHEBI:60377"/>
        <dbReference type="EC" id="6.3.2.5"/>
    </reaction>
</comment>
<comment type="function">
    <text evidence="4">Catalyzes two steps in the biosynthesis of coenzyme A. In the first step cysteine is conjugated to 4'-phosphopantothenate to form 4-phosphopantothenoylcysteine, in the latter compound is decarboxylated to form 4'-phosphopantotheine.</text>
</comment>
<dbReference type="EC" id="4.1.1.36" evidence="3"/>
<dbReference type="UniPathway" id="UPA00241">
    <property type="reaction ID" value="UER00353"/>
</dbReference>
<evidence type="ECO:0000256" key="1">
    <source>
        <dbReference type="ARBA" id="ARBA00022793"/>
    </source>
</evidence>
<keyword evidence="3 4" id="KW-0288">FMN</keyword>
<keyword evidence="3 4" id="KW-0436">Ligase</keyword>
<dbReference type="GO" id="GO:0046872">
    <property type="term" value="F:metal ion binding"/>
    <property type="evidence" value="ECO:0007669"/>
    <property type="project" value="UniProtKB-KW"/>
</dbReference>
<dbReference type="InterPro" id="IPR035929">
    <property type="entry name" value="CoaB-like_sf"/>
</dbReference>
<dbReference type="GO" id="GO:0004632">
    <property type="term" value="F:phosphopantothenate--cysteine ligase activity"/>
    <property type="evidence" value="ECO:0007669"/>
    <property type="project" value="UniProtKB-UniRule"/>
</dbReference>
<organism evidence="7 8">
    <name type="scientific">Algimonas arctica</name>
    <dbReference type="NCBI Taxonomy" id="1479486"/>
    <lineage>
        <taxon>Bacteria</taxon>
        <taxon>Pseudomonadati</taxon>
        <taxon>Pseudomonadota</taxon>
        <taxon>Alphaproteobacteria</taxon>
        <taxon>Maricaulales</taxon>
        <taxon>Robiginitomaculaceae</taxon>
        <taxon>Algimonas</taxon>
    </lineage>
</organism>
<proteinExistence type="inferred from homology"/>
<feature type="region of interest" description="Phosphopantothenate--cysteine ligase" evidence="3">
    <location>
        <begin position="197"/>
        <end position="405"/>
    </location>
</feature>
<evidence type="ECO:0000313" key="8">
    <source>
        <dbReference type="Proteomes" id="UP000634004"/>
    </source>
</evidence>
<dbReference type="EMBL" id="BMZH01000007">
    <property type="protein sequence ID" value="GHA96786.1"/>
    <property type="molecule type" value="Genomic_DNA"/>
</dbReference>
<dbReference type="GO" id="GO:0071513">
    <property type="term" value="C:phosphopantothenoylcysteine decarboxylase complex"/>
    <property type="evidence" value="ECO:0007669"/>
    <property type="project" value="TreeGrafter"/>
</dbReference>
<evidence type="ECO:0000259" key="5">
    <source>
        <dbReference type="Pfam" id="PF02441"/>
    </source>
</evidence>
<evidence type="ECO:0000256" key="4">
    <source>
        <dbReference type="RuleBase" id="RU364078"/>
    </source>
</evidence>
<dbReference type="Proteomes" id="UP000634004">
    <property type="component" value="Unassembled WGS sequence"/>
</dbReference>
<dbReference type="EC" id="6.3.2.5" evidence="3"/>
<evidence type="ECO:0000259" key="6">
    <source>
        <dbReference type="Pfam" id="PF04127"/>
    </source>
</evidence>
<dbReference type="SUPFAM" id="SSF102645">
    <property type="entry name" value="CoaB-like"/>
    <property type="match status" value="1"/>
</dbReference>
<dbReference type="Pfam" id="PF02441">
    <property type="entry name" value="Flavoprotein"/>
    <property type="match status" value="1"/>
</dbReference>
<comment type="cofactor">
    <cofactor evidence="3">
        <name>Mg(2+)</name>
        <dbReference type="ChEBI" id="CHEBI:18420"/>
    </cofactor>
</comment>
<dbReference type="Pfam" id="PF04127">
    <property type="entry name" value="DFP"/>
    <property type="match status" value="1"/>
</dbReference>
<reference evidence="7" key="2">
    <citation type="submission" date="2020-09" db="EMBL/GenBank/DDBJ databases">
        <authorList>
            <person name="Sun Q."/>
            <person name="Kim S."/>
        </authorList>
    </citation>
    <scope>NUCLEOTIDE SEQUENCE</scope>
    <source>
        <strain evidence="7">KCTC 32513</strain>
    </source>
</reference>
<comment type="similarity">
    <text evidence="3 4">In the N-terminal section; belongs to the HFCD (homo-oligomeric flavin containing Cys decarboxylase) superfamily.</text>
</comment>
<protein>
    <recommendedName>
        <fullName evidence="3">Coenzyme A biosynthesis bifunctional protein CoaBC</fullName>
    </recommendedName>
    <alternativeName>
        <fullName evidence="3">DNA/pantothenate metabolism flavoprotein</fullName>
    </alternativeName>
    <alternativeName>
        <fullName evidence="3">Phosphopantothenoylcysteine synthetase/decarboxylase</fullName>
        <shortName evidence="3">PPCS-PPCDC</shortName>
    </alternativeName>
    <domain>
        <recommendedName>
            <fullName evidence="3">Phosphopantothenoylcysteine decarboxylase</fullName>
            <shortName evidence="3">PPC decarboxylase</shortName>
            <shortName evidence="3">PPC-DC</shortName>
            <ecNumber evidence="3">4.1.1.36</ecNumber>
        </recommendedName>
        <alternativeName>
            <fullName evidence="3">CoaC</fullName>
        </alternativeName>
    </domain>
    <domain>
        <recommendedName>
            <fullName evidence="3">Phosphopantothenate--cysteine ligase</fullName>
            <ecNumber evidence="3">6.3.2.5</ecNumber>
        </recommendedName>
        <alternativeName>
            <fullName evidence="3">CoaB</fullName>
        </alternativeName>
        <alternativeName>
            <fullName evidence="3">Phosphopantothenoylcysteine synthetase</fullName>
            <shortName evidence="3">PPC synthetase</shortName>
            <shortName evidence="3">PPC-S</shortName>
        </alternativeName>
    </domain>
</protein>
<comment type="caution">
    <text evidence="7">The sequence shown here is derived from an EMBL/GenBank/DDBJ whole genome shotgun (WGS) entry which is preliminary data.</text>
</comment>
<feature type="domain" description="DNA/pantothenate metabolism flavoprotein C-terminal" evidence="6">
    <location>
        <begin position="193"/>
        <end position="399"/>
    </location>
</feature>
<sequence>MNKSVLLIIGGGIAAYKSLLLIRELARRGVTTRVILTKGGTQFVTPLSAQALSGSTVFTDLWDLTAESEMGHIELSRSSDLIVVAPATANILAQAAHGVAGDLATTTLLATDKRVLYAPAMNVRMYESEATQANIATLAERGALFVGPDAGEMACGEFGDGRMAEPDGIADVIMAALQGDMTLDGLRAPKPLLGRRAIVTAGPTREPIDPVRYLSNHSSGRQGYAIAQALADLGAQVDLVTGPTAIAKPLGPNIIAVETAEQMHAAVHAALPADIFVAVAAVADWRPAQQTHKKTKKPEGGPAPLQLVENPDILRSVCLSDKRPNLVVGFAAETHDVMELARAKRVRKDCDWIVANDVSGDVMGGQENEMIIITDAGETRLPKQSKQAAARALSRRIAAHFGETS</sequence>
<dbReference type="PANTHER" id="PTHR14359:SF6">
    <property type="entry name" value="PHOSPHOPANTOTHENOYLCYSTEINE DECARBOXYLASE"/>
    <property type="match status" value="1"/>
</dbReference>
<comment type="cofactor">
    <cofactor evidence="3">
        <name>FMN</name>
        <dbReference type="ChEBI" id="CHEBI:58210"/>
    </cofactor>
    <text evidence="3">Binds 1 FMN per subunit.</text>
</comment>
<keyword evidence="3" id="KW-0511">Multifunctional enzyme</keyword>
<keyword evidence="3" id="KW-0479">Metal-binding</keyword>
<dbReference type="HAMAP" id="MF_02225">
    <property type="entry name" value="CoaBC"/>
    <property type="match status" value="1"/>
</dbReference>
<feature type="binding site" evidence="3">
    <location>
        <position position="348"/>
    </location>
    <ligand>
        <name>CTP</name>
        <dbReference type="ChEBI" id="CHEBI:37563"/>
    </ligand>
</feature>
<dbReference type="GO" id="GO:0010181">
    <property type="term" value="F:FMN binding"/>
    <property type="evidence" value="ECO:0007669"/>
    <property type="project" value="UniProtKB-UniRule"/>
</dbReference>
<dbReference type="InterPro" id="IPR003382">
    <property type="entry name" value="Flavoprotein"/>
</dbReference>
<keyword evidence="1 3" id="KW-0210">Decarboxylase</keyword>
<keyword evidence="8" id="KW-1185">Reference proteome</keyword>
<feature type="domain" description="Flavoprotein" evidence="5">
    <location>
        <begin position="3"/>
        <end position="174"/>
    </location>
</feature>
<comment type="function">
    <text evidence="3">Catalyzes two sequential steps in the biosynthesis of coenzyme A. In the first step cysteine is conjugated to 4'-phosphopantothenate to form 4-phosphopantothenoylcysteine. In the second step the latter compound is decarboxylated to form 4'-phosphopantotheine.</text>
</comment>
<comment type="caution">
    <text evidence="3">Lacks conserved residue(s) required for the propagation of feature annotation.</text>
</comment>
<dbReference type="RefSeq" id="WP_189497955.1">
    <property type="nucleotide sequence ID" value="NZ_BMZH01000007.1"/>
</dbReference>
<dbReference type="PANTHER" id="PTHR14359">
    <property type="entry name" value="HOMO-OLIGOMERIC FLAVIN CONTAINING CYS DECARBOXYLASE FAMILY"/>
    <property type="match status" value="1"/>
</dbReference>
<evidence type="ECO:0000313" key="7">
    <source>
        <dbReference type="EMBL" id="GHA96786.1"/>
    </source>
</evidence>
<feature type="region of interest" description="Phosphopantothenoylcysteine decarboxylase" evidence="3">
    <location>
        <begin position="1"/>
        <end position="196"/>
    </location>
</feature>
<accession>A0A8J3G2U9</accession>
<feature type="binding site" evidence="3">
    <location>
        <position position="284"/>
    </location>
    <ligand>
        <name>CTP</name>
        <dbReference type="ChEBI" id="CHEBI:37563"/>
    </ligand>
</feature>
<gene>
    <name evidence="3" type="primary">coaBC</name>
    <name evidence="7" type="ORF">GCM10009069_19780</name>
</gene>
<dbReference type="SUPFAM" id="SSF52507">
    <property type="entry name" value="Homo-oligomeric flavin-containing Cys decarboxylases, HFCD"/>
    <property type="match status" value="1"/>
</dbReference>
<keyword evidence="2 3" id="KW-0456">Lyase</keyword>
<dbReference type="GO" id="GO:0015941">
    <property type="term" value="P:pantothenate catabolic process"/>
    <property type="evidence" value="ECO:0007669"/>
    <property type="project" value="InterPro"/>
</dbReference>
<dbReference type="AlphaFoldDB" id="A0A8J3G2U9"/>
<dbReference type="NCBIfam" id="TIGR00521">
    <property type="entry name" value="coaBC_dfp"/>
    <property type="match status" value="1"/>
</dbReference>
<evidence type="ECO:0000256" key="3">
    <source>
        <dbReference type="HAMAP-Rule" id="MF_02225"/>
    </source>
</evidence>
<name>A0A8J3G2U9_9PROT</name>
<comment type="pathway">
    <text evidence="3 4">Cofactor biosynthesis; coenzyme A biosynthesis; CoA from (R)-pantothenate: step 3/5.</text>
</comment>
<comment type="pathway">
    <text evidence="3 4">Cofactor biosynthesis; coenzyme A biosynthesis; CoA from (R)-pantothenate: step 2/5.</text>
</comment>
<reference evidence="7" key="1">
    <citation type="journal article" date="2014" name="Int. J. Syst. Evol. Microbiol.">
        <title>Complete genome sequence of Corynebacterium casei LMG S-19264T (=DSM 44701T), isolated from a smear-ripened cheese.</title>
        <authorList>
            <consortium name="US DOE Joint Genome Institute (JGI-PGF)"/>
            <person name="Walter F."/>
            <person name="Albersmeier A."/>
            <person name="Kalinowski J."/>
            <person name="Ruckert C."/>
        </authorList>
    </citation>
    <scope>NUCLEOTIDE SEQUENCE</scope>
    <source>
        <strain evidence="7">KCTC 32513</strain>
    </source>
</reference>
<feature type="binding site" evidence="3">
    <location>
        <position position="344"/>
    </location>
    <ligand>
        <name>CTP</name>
        <dbReference type="ChEBI" id="CHEBI:37563"/>
    </ligand>
</feature>
<dbReference type="InterPro" id="IPR005252">
    <property type="entry name" value="CoaBC"/>
</dbReference>
<feature type="active site" description="Proton donor" evidence="3">
    <location>
        <position position="155"/>
    </location>
</feature>